<evidence type="ECO:0000313" key="1">
    <source>
        <dbReference type="EMBL" id="ETO15244.1"/>
    </source>
</evidence>
<reference evidence="1 2" key="1">
    <citation type="journal article" date="2013" name="Curr. Biol.">
        <title>The Genome of the Foraminiferan Reticulomyxa filosa.</title>
        <authorList>
            <person name="Glockner G."/>
            <person name="Hulsmann N."/>
            <person name="Schleicher M."/>
            <person name="Noegel A.A."/>
            <person name="Eichinger L."/>
            <person name="Gallinger C."/>
            <person name="Pawlowski J."/>
            <person name="Sierra R."/>
            <person name="Euteneuer U."/>
            <person name="Pillet L."/>
            <person name="Moustafa A."/>
            <person name="Platzer M."/>
            <person name="Groth M."/>
            <person name="Szafranski K."/>
            <person name="Schliwa M."/>
        </authorList>
    </citation>
    <scope>NUCLEOTIDE SEQUENCE [LARGE SCALE GENOMIC DNA]</scope>
</reference>
<name>X6MN00_RETFI</name>
<keyword evidence="2" id="KW-1185">Reference proteome</keyword>
<gene>
    <name evidence="1" type="ORF">RFI_22121</name>
</gene>
<evidence type="ECO:0000313" key="2">
    <source>
        <dbReference type="Proteomes" id="UP000023152"/>
    </source>
</evidence>
<comment type="caution">
    <text evidence="1">The sequence shown here is derived from an EMBL/GenBank/DDBJ whole genome shotgun (WGS) entry which is preliminary data.</text>
</comment>
<dbReference type="EMBL" id="ASPP01019331">
    <property type="protein sequence ID" value="ETO15244.1"/>
    <property type="molecule type" value="Genomic_DNA"/>
</dbReference>
<accession>X6MN00</accession>
<feature type="non-terminal residue" evidence="1">
    <location>
        <position position="243"/>
    </location>
</feature>
<dbReference type="Proteomes" id="UP000023152">
    <property type="component" value="Unassembled WGS sequence"/>
</dbReference>
<sequence>MKEKELRGVQRIQMSHEKHLQEFKSLTGISDYKNNENGEYNAYNEYSLGDEKKRKVVVKNGEYLKNIWKSMYDEDSRKWSLQLKVADQRIEDTLEDEKTETVDKQVFTIIYNNNKNPTSTIYIYRYTLIKIRRKKEHSKILEKRRRKKSVIGEIKAGINLQGYCKNKECLAGKTKISVCEFGEISLDSNNISYSCPVSLFFNSERSIYANDESSYENDYNHQRSYPIQSGLKYTLKENKIGQH</sequence>
<proteinExistence type="predicted"/>
<dbReference type="AlphaFoldDB" id="X6MN00"/>
<protein>
    <submittedName>
        <fullName evidence="1">Uncharacterized protein</fullName>
    </submittedName>
</protein>
<organism evidence="1 2">
    <name type="scientific">Reticulomyxa filosa</name>
    <dbReference type="NCBI Taxonomy" id="46433"/>
    <lineage>
        <taxon>Eukaryota</taxon>
        <taxon>Sar</taxon>
        <taxon>Rhizaria</taxon>
        <taxon>Retaria</taxon>
        <taxon>Foraminifera</taxon>
        <taxon>Monothalamids</taxon>
        <taxon>Reticulomyxidae</taxon>
        <taxon>Reticulomyxa</taxon>
    </lineage>
</organism>